<dbReference type="Proteomes" id="UP001285908">
    <property type="component" value="Unassembled WGS sequence"/>
</dbReference>
<dbReference type="PANTHER" id="PTHR10039:SF16">
    <property type="entry name" value="GPI INOSITOL-DEACYLASE"/>
    <property type="match status" value="1"/>
</dbReference>
<dbReference type="GeneID" id="87871524"/>
<evidence type="ECO:0000256" key="3">
    <source>
        <dbReference type="SAM" id="SignalP"/>
    </source>
</evidence>
<dbReference type="InterPro" id="IPR007111">
    <property type="entry name" value="NACHT_NTPase"/>
</dbReference>
<proteinExistence type="predicted"/>
<keyword evidence="1" id="KW-0677">Repeat</keyword>
<dbReference type="InterPro" id="IPR027417">
    <property type="entry name" value="P-loop_NTPase"/>
</dbReference>
<dbReference type="AlphaFoldDB" id="A0AAJ0MN45"/>
<dbReference type="SUPFAM" id="SSF52540">
    <property type="entry name" value="P-loop containing nucleoside triphosphate hydrolases"/>
    <property type="match status" value="1"/>
</dbReference>
<reference evidence="5 6" key="1">
    <citation type="journal article" date="2023" name="Mol. Phylogenet. Evol.">
        <title>Genome-scale phylogeny and comparative genomics of the fungal order Sordariales.</title>
        <authorList>
            <person name="Hensen N."/>
            <person name="Bonometti L."/>
            <person name="Westerberg I."/>
            <person name="Brannstrom I.O."/>
            <person name="Guillou S."/>
            <person name="Cros-Aarteil S."/>
            <person name="Calhoun S."/>
            <person name="Haridas S."/>
            <person name="Kuo A."/>
            <person name="Mondo S."/>
            <person name="Pangilinan J."/>
            <person name="Riley R."/>
            <person name="LaButti K."/>
            <person name="Andreopoulos B."/>
            <person name="Lipzen A."/>
            <person name="Chen C."/>
            <person name="Yan M."/>
            <person name="Daum C."/>
            <person name="Ng V."/>
            <person name="Clum A."/>
            <person name="Steindorff A."/>
            <person name="Ohm R.A."/>
            <person name="Martin F."/>
            <person name="Silar P."/>
            <person name="Natvig D.O."/>
            <person name="Lalanne C."/>
            <person name="Gautier V."/>
            <person name="Ament-Velasquez S.L."/>
            <person name="Kruys A."/>
            <person name="Hutchinson M.I."/>
            <person name="Powell A.J."/>
            <person name="Barry K."/>
            <person name="Miller A.N."/>
            <person name="Grigoriev I.V."/>
            <person name="Debuchy R."/>
            <person name="Gladieux P."/>
            <person name="Hiltunen Thoren M."/>
            <person name="Johannesson H."/>
        </authorList>
    </citation>
    <scope>NUCLEOTIDE SEQUENCE [LARGE SCALE GENOMIC DNA]</scope>
    <source>
        <strain evidence="5 6">FGSC 10403</strain>
    </source>
</reference>
<evidence type="ECO:0000313" key="6">
    <source>
        <dbReference type="Proteomes" id="UP001285908"/>
    </source>
</evidence>
<feature type="region of interest" description="Disordered" evidence="2">
    <location>
        <begin position="811"/>
        <end position="838"/>
    </location>
</feature>
<feature type="chain" id="PRO_5042463711" description="NACHT domain-containing protein" evidence="3">
    <location>
        <begin position="18"/>
        <end position="858"/>
    </location>
</feature>
<protein>
    <recommendedName>
        <fullName evidence="4">NACHT domain-containing protein</fullName>
    </recommendedName>
</protein>
<accession>A0AAJ0MN45</accession>
<dbReference type="PROSITE" id="PS50837">
    <property type="entry name" value="NACHT"/>
    <property type="match status" value="1"/>
</dbReference>
<evidence type="ECO:0000313" key="5">
    <source>
        <dbReference type="EMBL" id="KAK3486708.1"/>
    </source>
</evidence>
<keyword evidence="3" id="KW-0732">Signal</keyword>
<organism evidence="5 6">
    <name type="scientific">Neurospora hispaniola</name>
    <dbReference type="NCBI Taxonomy" id="588809"/>
    <lineage>
        <taxon>Eukaryota</taxon>
        <taxon>Fungi</taxon>
        <taxon>Dikarya</taxon>
        <taxon>Ascomycota</taxon>
        <taxon>Pezizomycotina</taxon>
        <taxon>Sordariomycetes</taxon>
        <taxon>Sordariomycetidae</taxon>
        <taxon>Sordariales</taxon>
        <taxon>Sordariaceae</taxon>
        <taxon>Neurospora</taxon>
    </lineage>
</organism>
<feature type="signal peptide" evidence="3">
    <location>
        <begin position="1"/>
        <end position="17"/>
    </location>
</feature>
<dbReference type="PANTHER" id="PTHR10039">
    <property type="entry name" value="AMELOGENIN"/>
    <property type="match status" value="1"/>
</dbReference>
<name>A0AAJ0MN45_9PEZI</name>
<dbReference type="InterPro" id="IPR056884">
    <property type="entry name" value="NPHP3-like_N"/>
</dbReference>
<dbReference type="RefSeq" id="XP_062689265.1">
    <property type="nucleotide sequence ID" value="XM_062833902.1"/>
</dbReference>
<dbReference type="Pfam" id="PF24883">
    <property type="entry name" value="NPHP3_N"/>
    <property type="match status" value="1"/>
</dbReference>
<comment type="caution">
    <text evidence="5">The sequence shown here is derived from an EMBL/GenBank/DDBJ whole genome shotgun (WGS) entry which is preliminary data.</text>
</comment>
<evidence type="ECO:0000259" key="4">
    <source>
        <dbReference type="PROSITE" id="PS50837"/>
    </source>
</evidence>
<feature type="domain" description="NACHT" evidence="4">
    <location>
        <begin position="219"/>
        <end position="364"/>
    </location>
</feature>
<evidence type="ECO:0000256" key="2">
    <source>
        <dbReference type="SAM" id="MobiDB-lite"/>
    </source>
</evidence>
<gene>
    <name evidence="5" type="ORF">B0T23DRAFT_232027</name>
</gene>
<dbReference type="Pfam" id="PF17111">
    <property type="entry name" value="PigL_N"/>
    <property type="match status" value="1"/>
</dbReference>
<keyword evidence="6" id="KW-1185">Reference proteome</keyword>
<sequence>MDPLSFTASLIAVVGLAGEVAKTCKSYIDGIKNHPREIRVIFIELNSLTSVLEGLKILREEDFEDAQIIRQLRGHDGPIQGCQETIHKLHSLLNLNSASGTAAPGGSRSKRRRLQARLPTLDELAWPFRKDEAVALLKAITTHKQTIGAALTASVLSEVQSMKAKLDRAEQDRLHAWLVQINPSSNHNATKSLYETGTGDWIFRSQEWNLWVNNQSKERSLWIHGIPGAGKTILASRIIEQLIKTKCSGNVALVYYYCYHGHNQDETFSFLRWLISQLCRKTDTVSSLTYDIYRSGQDPDITKLLSALHAQLDGLDMVYVVVDALDESQQPRDVLLDVLRTLATNPRFQKIRLLTTSREYADIERVMTPVSLPVHTSHEEVEKDIRVFVRSRISQSDSFKHWPDDLKLEVVDALAKGAKGMFRWAVCQLDILRRLNCATHEDVRETIKTLPKDLDETYIRILNLIHPDDLELVRFTIHWIIFVYAEDLYELFDDLLDPSKILSYYALHRYGSSERANQISVPCNLDRLKDCCGCLVSFEKDDEPDEPPGVLYCDLSHYTIQEFLTSDRFKPSNQLKCLDLATMKTYLPNALLRMRIDRDECDVDRRDFFGHAVLIQTVLFPEQFLDPQLVFRFFLLDLPQETNAEYIPYYYTLSTLYGIEWVGDRPSDEIIVLLRLLVVSAFHLSRSLLETVGSHLLCSSLDLIWYDYHVYGSHHNPKEMKFVGNVVEFLATIFFTPPAALLFLLENYYDNFAQSVDLSGILQCCQTGRRKIRDWLPEGFQEDWACVLKYEKKAFAKLVQKLQNMGAVSIDEDPESDLEPNAGSTTGPTVEAGMESHDRSKRWLDVVLRNERKEEIES</sequence>
<evidence type="ECO:0000256" key="1">
    <source>
        <dbReference type="ARBA" id="ARBA00022737"/>
    </source>
</evidence>
<dbReference type="InterPro" id="IPR031348">
    <property type="entry name" value="PigL_N"/>
</dbReference>
<dbReference type="Gene3D" id="3.40.50.300">
    <property type="entry name" value="P-loop containing nucleotide triphosphate hydrolases"/>
    <property type="match status" value="1"/>
</dbReference>
<dbReference type="EMBL" id="JAULSX010000008">
    <property type="protein sequence ID" value="KAK3486708.1"/>
    <property type="molecule type" value="Genomic_DNA"/>
</dbReference>